<evidence type="ECO:0000313" key="8">
    <source>
        <dbReference type="Proteomes" id="UP001447188"/>
    </source>
</evidence>
<feature type="transmembrane region" description="Helical" evidence="6">
    <location>
        <begin position="91"/>
        <end position="114"/>
    </location>
</feature>
<protein>
    <submittedName>
        <fullName evidence="7">Uncharacterized protein</fullName>
    </submittedName>
</protein>
<keyword evidence="8" id="KW-1185">Reference proteome</keyword>
<evidence type="ECO:0000256" key="4">
    <source>
        <dbReference type="ARBA" id="ARBA00023136"/>
    </source>
</evidence>
<feature type="region of interest" description="Disordered" evidence="5">
    <location>
        <begin position="123"/>
        <end position="187"/>
    </location>
</feature>
<feature type="compositionally biased region" description="Polar residues" evidence="5">
    <location>
        <begin position="144"/>
        <end position="154"/>
    </location>
</feature>
<evidence type="ECO:0000256" key="2">
    <source>
        <dbReference type="ARBA" id="ARBA00022692"/>
    </source>
</evidence>
<dbReference type="PANTHER" id="PTHR15549:SF26">
    <property type="entry name" value="AXIAL BUDDING PATTERN PROTEIN 2-RELATED"/>
    <property type="match status" value="1"/>
</dbReference>
<comment type="subcellular location">
    <subcellularLocation>
        <location evidence="1">Membrane</location>
        <topology evidence="1">Single-pass membrane protein</topology>
    </subcellularLocation>
</comment>
<feature type="non-terminal residue" evidence="7">
    <location>
        <position position="1"/>
    </location>
</feature>
<comment type="caution">
    <text evidence="7">The sequence shown here is derived from an EMBL/GenBank/DDBJ whole genome shotgun (WGS) entry which is preliminary data.</text>
</comment>
<organism evidence="7 8">
    <name type="scientific">Discina gigas</name>
    <dbReference type="NCBI Taxonomy" id="1032678"/>
    <lineage>
        <taxon>Eukaryota</taxon>
        <taxon>Fungi</taxon>
        <taxon>Dikarya</taxon>
        <taxon>Ascomycota</taxon>
        <taxon>Pezizomycotina</taxon>
        <taxon>Pezizomycetes</taxon>
        <taxon>Pezizales</taxon>
        <taxon>Discinaceae</taxon>
        <taxon>Discina</taxon>
    </lineage>
</organism>
<dbReference type="Proteomes" id="UP001447188">
    <property type="component" value="Unassembled WGS sequence"/>
</dbReference>
<evidence type="ECO:0000256" key="6">
    <source>
        <dbReference type="SAM" id="Phobius"/>
    </source>
</evidence>
<dbReference type="PANTHER" id="PTHR15549">
    <property type="entry name" value="PAIRED IMMUNOGLOBULIN-LIKE TYPE 2 RECEPTOR"/>
    <property type="match status" value="1"/>
</dbReference>
<proteinExistence type="predicted"/>
<reference evidence="7 8" key="1">
    <citation type="submission" date="2024-02" db="EMBL/GenBank/DDBJ databases">
        <title>Discinaceae phylogenomics.</title>
        <authorList>
            <person name="Dirks A.C."/>
            <person name="James T.Y."/>
        </authorList>
    </citation>
    <scope>NUCLEOTIDE SEQUENCE [LARGE SCALE GENOMIC DNA]</scope>
    <source>
        <strain evidence="7 8">ACD0624</strain>
    </source>
</reference>
<evidence type="ECO:0000256" key="1">
    <source>
        <dbReference type="ARBA" id="ARBA00004167"/>
    </source>
</evidence>
<name>A0ABR3G921_9PEZI</name>
<sequence length="187" mass="18692">ALTAAPYCYTEVRAGVTNLACDTSPAIVTISSTTSSPNTSAPSSSPTVSGAAASQTSASDSGSDSQITPPPTVPPLGIKAADESSGLSTGVVVGIAVGVVGALAVIGVLAFLLWRKSRNEPKSELLSENGQYQGLSPPDYKPVTENTPGNQQGQYGKAGNHYPAPGNEYGPAELESGSASLPAELGS</sequence>
<feature type="compositionally biased region" description="Low complexity" evidence="5">
    <location>
        <begin position="31"/>
        <end position="66"/>
    </location>
</feature>
<feature type="region of interest" description="Disordered" evidence="5">
    <location>
        <begin position="31"/>
        <end position="80"/>
    </location>
</feature>
<evidence type="ECO:0000256" key="3">
    <source>
        <dbReference type="ARBA" id="ARBA00022989"/>
    </source>
</evidence>
<evidence type="ECO:0000256" key="5">
    <source>
        <dbReference type="SAM" id="MobiDB-lite"/>
    </source>
</evidence>
<keyword evidence="3 6" id="KW-1133">Transmembrane helix</keyword>
<keyword evidence="2 6" id="KW-0812">Transmembrane</keyword>
<keyword evidence="4 6" id="KW-0472">Membrane</keyword>
<evidence type="ECO:0000313" key="7">
    <source>
        <dbReference type="EMBL" id="KAL0632458.1"/>
    </source>
</evidence>
<gene>
    <name evidence="7" type="ORF">Q9L58_008642</name>
</gene>
<dbReference type="EMBL" id="JBBBZM010000167">
    <property type="protein sequence ID" value="KAL0632458.1"/>
    <property type="molecule type" value="Genomic_DNA"/>
</dbReference>
<accession>A0ABR3G921</accession>
<dbReference type="InterPro" id="IPR051694">
    <property type="entry name" value="Immunoregulatory_rcpt-like"/>
</dbReference>